<comment type="caution">
    <text evidence="1">The sequence shown here is derived from an EMBL/GenBank/DDBJ whole genome shotgun (WGS) entry which is preliminary data.</text>
</comment>
<sequence length="226" mass="26233">MLPVSWKANECDPKSLEDNPEQAKLHVMVMYHTTSCKHTALRLYSPSKGPLFWDPAGAFATQIRYLGPAARHNRDYATKRYMDAKRRDDVMSEKVPSLNQYLDWRKTINTHAVEIFEFNITGSEAEEFYAILRFGTKRSHPKGRFSTKAIGLTCGLSVARFLHRFAEDVVEVDTVFFPHNLAKQLYNKDPDRVIIYRDGQLFYYIPAYNLLSNHLINCCRRSLRYG</sequence>
<name>A0A286U2G3_9BACT</name>
<dbReference type="EMBL" id="BAOS01000029">
    <property type="protein sequence ID" value="GAX62317.1"/>
    <property type="molecule type" value="Genomic_DNA"/>
</dbReference>
<proteinExistence type="predicted"/>
<evidence type="ECO:0000313" key="2">
    <source>
        <dbReference type="Proteomes" id="UP000218542"/>
    </source>
</evidence>
<protein>
    <submittedName>
        <fullName evidence="1">ABC-type dipeptide/oligopeptide/nickel transport system, ATPase component</fullName>
    </submittedName>
</protein>
<gene>
    <name evidence="1" type="ORF">SCALIN_C29_0101</name>
</gene>
<dbReference type="Proteomes" id="UP000218542">
    <property type="component" value="Unassembled WGS sequence"/>
</dbReference>
<keyword evidence="2" id="KW-1185">Reference proteome</keyword>
<evidence type="ECO:0000313" key="1">
    <source>
        <dbReference type="EMBL" id="GAX62317.1"/>
    </source>
</evidence>
<organism evidence="1 2">
    <name type="scientific">Candidatus Scalindua japonica</name>
    <dbReference type="NCBI Taxonomy" id="1284222"/>
    <lineage>
        <taxon>Bacteria</taxon>
        <taxon>Pseudomonadati</taxon>
        <taxon>Planctomycetota</taxon>
        <taxon>Candidatus Brocadiia</taxon>
        <taxon>Candidatus Brocadiales</taxon>
        <taxon>Candidatus Scalinduaceae</taxon>
        <taxon>Candidatus Scalindua</taxon>
    </lineage>
</organism>
<dbReference type="AlphaFoldDB" id="A0A286U2G3"/>
<reference evidence="2" key="1">
    <citation type="journal article" date="2017" name="Environ. Microbiol. Rep.">
        <title>Genetic Diversity of Marine Anaerobic Ammonium-Oxidizing Bacteria as Revealed by Genomic and Proteomic Analyses of 'Candidatus Scalindua japonica'.</title>
        <authorList>
            <person name="Oshiki M."/>
            <person name="Mizuto K."/>
            <person name="Kimura Z."/>
            <person name="Kindaichi T."/>
            <person name="Satoh H."/>
            <person name="Okabe S."/>
        </authorList>
    </citation>
    <scope>NUCLEOTIDE SEQUENCE [LARGE SCALE GENOMIC DNA]</scope>
    <source>
        <strain evidence="2">husup-a2</strain>
    </source>
</reference>
<accession>A0A286U2G3</accession>